<dbReference type="InterPro" id="IPR001296">
    <property type="entry name" value="Glyco_trans_1"/>
</dbReference>
<sequence length="244" mass="27888">DKIITIPPLKKKFLSFGMPESKIVFDEKVSVDTKAFDPEVSPFPLSDYIGRKMPECPIITYIGKINYYWKTKGLHELIEAAKEIRDDFLLLFVANGKGLPEFQNLVREKNLEKHSIFLGFVPPWKIPSIIKLSTCVVVPEREFPIQYHTPILPREVMSVGKCLLLSRELYNKGCCRDLVDGKSVLLIDPKDIKQFRGTVKKVIKDPSATKKIGREARKLSEKTEIFDEYIDHAIDLYTSLTGIS</sequence>
<feature type="domain" description="Glycosyl transferase family 1" evidence="1">
    <location>
        <begin position="57"/>
        <end position="218"/>
    </location>
</feature>
<dbReference type="AlphaFoldDB" id="X1L3G7"/>
<dbReference type="GO" id="GO:0016757">
    <property type="term" value="F:glycosyltransferase activity"/>
    <property type="evidence" value="ECO:0007669"/>
    <property type="project" value="InterPro"/>
</dbReference>
<reference evidence="2" key="1">
    <citation type="journal article" date="2014" name="Front. Microbiol.">
        <title>High frequency of phylogenetically diverse reductive dehalogenase-homologous genes in deep subseafloor sedimentary metagenomes.</title>
        <authorList>
            <person name="Kawai M."/>
            <person name="Futagami T."/>
            <person name="Toyoda A."/>
            <person name="Takaki Y."/>
            <person name="Nishi S."/>
            <person name="Hori S."/>
            <person name="Arai W."/>
            <person name="Tsubouchi T."/>
            <person name="Morono Y."/>
            <person name="Uchiyama I."/>
            <person name="Ito T."/>
            <person name="Fujiyama A."/>
            <person name="Inagaki F."/>
            <person name="Takami H."/>
        </authorList>
    </citation>
    <scope>NUCLEOTIDE SEQUENCE</scope>
    <source>
        <strain evidence="2">Expedition CK06-06</strain>
    </source>
</reference>
<feature type="non-terminal residue" evidence="2">
    <location>
        <position position="1"/>
    </location>
</feature>
<comment type="caution">
    <text evidence="2">The sequence shown here is derived from an EMBL/GenBank/DDBJ whole genome shotgun (WGS) entry which is preliminary data.</text>
</comment>
<protein>
    <recommendedName>
        <fullName evidence="1">Glycosyl transferase family 1 domain-containing protein</fullName>
    </recommendedName>
</protein>
<dbReference type="Gene3D" id="3.40.50.2000">
    <property type="entry name" value="Glycogen Phosphorylase B"/>
    <property type="match status" value="1"/>
</dbReference>
<proteinExistence type="predicted"/>
<accession>X1L3G7</accession>
<name>X1L3G7_9ZZZZ</name>
<dbReference type="Pfam" id="PF00534">
    <property type="entry name" value="Glycos_transf_1"/>
    <property type="match status" value="1"/>
</dbReference>
<evidence type="ECO:0000259" key="1">
    <source>
        <dbReference type="Pfam" id="PF00534"/>
    </source>
</evidence>
<dbReference type="PANTHER" id="PTHR12526:SF630">
    <property type="entry name" value="GLYCOSYLTRANSFERASE"/>
    <property type="match status" value="1"/>
</dbReference>
<dbReference type="EMBL" id="BARU01036234">
    <property type="protein sequence ID" value="GAH88738.1"/>
    <property type="molecule type" value="Genomic_DNA"/>
</dbReference>
<organism evidence="2">
    <name type="scientific">marine sediment metagenome</name>
    <dbReference type="NCBI Taxonomy" id="412755"/>
    <lineage>
        <taxon>unclassified sequences</taxon>
        <taxon>metagenomes</taxon>
        <taxon>ecological metagenomes</taxon>
    </lineage>
</organism>
<evidence type="ECO:0000313" key="2">
    <source>
        <dbReference type="EMBL" id="GAH88738.1"/>
    </source>
</evidence>
<dbReference type="PANTHER" id="PTHR12526">
    <property type="entry name" value="GLYCOSYLTRANSFERASE"/>
    <property type="match status" value="1"/>
</dbReference>
<gene>
    <name evidence="2" type="ORF">S03H2_56614</name>
</gene>
<dbReference type="SUPFAM" id="SSF53756">
    <property type="entry name" value="UDP-Glycosyltransferase/glycogen phosphorylase"/>
    <property type="match status" value="1"/>
</dbReference>